<accession>A0A0Q0SXJ9</accession>
<sequence>MAVSNIEIFNDLTGRILAELYLNFPMPSYLGAGAFVESAMQMSEQHGMEVPTKDAEFFIATSEWLIRAGYIHGDVSRYTYVSEAVLTAKGLEVLNAIPQSLTSGPSLGEQLADAAKGGGKETLKALVTEVLGIGARLISPIMGIP</sequence>
<comment type="caution">
    <text evidence="1">The sequence shown here is derived from an EMBL/GenBank/DDBJ whole genome shotgun (WGS) entry which is preliminary data.</text>
</comment>
<dbReference type="Proteomes" id="UP000050342">
    <property type="component" value="Unassembled WGS sequence"/>
</dbReference>
<proteinExistence type="predicted"/>
<keyword evidence="2" id="KW-1185">Reference proteome</keyword>
<evidence type="ECO:0000313" key="2">
    <source>
        <dbReference type="Proteomes" id="UP000050342"/>
    </source>
</evidence>
<dbReference type="OrthoDB" id="7352393at2"/>
<evidence type="ECO:0000313" key="1">
    <source>
        <dbReference type="EMBL" id="KQB51594.1"/>
    </source>
</evidence>
<dbReference type="AlphaFoldDB" id="A0A0Q0SXJ9"/>
<dbReference type="STRING" id="1563157.AQS70_17590"/>
<dbReference type="RefSeq" id="WP_055104917.1">
    <property type="nucleotide sequence ID" value="NZ_LLWH01000232.1"/>
</dbReference>
<reference evidence="1 2" key="1">
    <citation type="submission" date="2015-10" db="EMBL/GenBank/DDBJ databases">
        <title>Pseudomonas helleri sp. nov. and Pseudomonas weihenstephanensis sp. nov., isolated from raw cows milk.</title>
        <authorList>
            <person name="Von Neubeck M."/>
            <person name="Huptas C."/>
            <person name="Wenning M."/>
            <person name="Scherer S."/>
        </authorList>
    </citation>
    <scope>NUCLEOTIDE SEQUENCE [LARGE SCALE GENOMIC DNA]</scope>
    <source>
        <strain evidence="1 2">BSTT44</strain>
    </source>
</reference>
<gene>
    <name evidence="1" type="ORF">AQS70_17590</name>
</gene>
<protein>
    <submittedName>
        <fullName evidence="1">Uncharacterized protein</fullName>
    </submittedName>
</protein>
<name>A0A0Q0SXJ9_9PSED</name>
<organism evidence="1 2">
    <name type="scientific">Pseudomonas endophytica</name>
    <dbReference type="NCBI Taxonomy" id="1563157"/>
    <lineage>
        <taxon>Bacteria</taxon>
        <taxon>Pseudomonadati</taxon>
        <taxon>Pseudomonadota</taxon>
        <taxon>Gammaproteobacteria</taxon>
        <taxon>Pseudomonadales</taxon>
        <taxon>Pseudomonadaceae</taxon>
        <taxon>Pseudomonas</taxon>
    </lineage>
</organism>
<dbReference type="EMBL" id="LLWH01000232">
    <property type="protein sequence ID" value="KQB51594.1"/>
    <property type="molecule type" value="Genomic_DNA"/>
</dbReference>